<dbReference type="InterPro" id="IPR001611">
    <property type="entry name" value="Leu-rich_rpt"/>
</dbReference>
<evidence type="ECO:0000256" key="1">
    <source>
        <dbReference type="ARBA" id="ARBA00022614"/>
    </source>
</evidence>
<dbReference type="EMBL" id="QBKT01000010">
    <property type="protein sequence ID" value="PTX59303.1"/>
    <property type="molecule type" value="Genomic_DNA"/>
</dbReference>
<dbReference type="SMART" id="SM00365">
    <property type="entry name" value="LRR_SD22"/>
    <property type="match status" value="3"/>
</dbReference>
<dbReference type="InterPro" id="IPR027417">
    <property type="entry name" value="P-loop_NTPase"/>
</dbReference>
<keyword evidence="1" id="KW-0433">Leucine-rich repeat</keyword>
<sequence>LVGLTSLDLRSNQITDIRFLKDLVGLTSLDLRSNQITDIRFLKDLVGLTFLDLSYNKITDIKSLVPFIKKGRKISTEAYRGDIRLYKNPLGSPSQDIVEQGNAAVLRYFEALERKDVKEVQLLEAKVLLLGEGKTGKTSLRIKIEDENKELPKIEDRTRGIDIYNYEFSANNDTFICHIWDFGGQDVLYQVHRFFLSNDAIYILVTDSRADQGNKYEEWLQTIEIFTKENNNNKIILLQNLKFGDTPANIDISDYKKYYNIVDGKVFEVDLSFSEAKHRETFRAFKQVIQNRLEELPHVQRKILSDWLNVRKELEELLEINTYLINLSQYAKICEKHKVEDKERQKDLLRYLHKLGIVLWYEDYLAIKQKVILNPEWITTALYRIIDSKDIRAKNGKLEQEDVEHLWNEPMYVDFHNELLEMLKIFRLAYKRRHENAYIVPSLMSTVIPEKHENWNPKEKWEIKYKYPRLMPRGIVNQLAAELCKYVDSDFEDVWAFGVVFTVKNAKAKVQVNRNLKQISVEAYGNERLMLMQDIVKAMKDIHETYKGLDFDIEIPCVCEKCSTLSSVKKTYHDYNEDIEREIEDNRDDIYCRNLRGHIKIAPILESSGFALPYTLVEILREKDARHKMHEIDDRERLRRIENTTEKTLKYSKKTKKNTKEILEKFNTFFEHLLSLDENLKLNKEEIIQAVEEISITQKQAIFDDIHKALESLYEAMDEQQKEYLDTLNTKGGNLEMKIKASIPLLNLVGLDIGIESDFDIINWSQKMYKKYEVKLFKLFGYI</sequence>
<dbReference type="InterPro" id="IPR057263">
    <property type="entry name" value="COR-B"/>
</dbReference>
<dbReference type="SMART" id="SM00369">
    <property type="entry name" value="LRR_TYP"/>
    <property type="match status" value="3"/>
</dbReference>
<dbReference type="PANTHER" id="PTHR46652:SF3">
    <property type="entry name" value="LEUCINE-RICH REPEAT-CONTAINING PROTEIN 9"/>
    <property type="match status" value="1"/>
</dbReference>
<keyword evidence="6" id="KW-1185">Reference proteome</keyword>
<feature type="domain" description="COR" evidence="3">
    <location>
        <begin position="306"/>
        <end position="444"/>
    </location>
</feature>
<dbReference type="InterPro" id="IPR032675">
    <property type="entry name" value="LRR_dom_sf"/>
</dbReference>
<accession>A0A2T6BTB5</accession>
<dbReference type="PROSITE" id="PS51450">
    <property type="entry name" value="LRR"/>
    <property type="match status" value="3"/>
</dbReference>
<evidence type="ECO:0000313" key="5">
    <source>
        <dbReference type="EMBL" id="PTX59303.1"/>
    </source>
</evidence>
<dbReference type="InterPro" id="IPR036388">
    <property type="entry name" value="WH-like_DNA-bd_sf"/>
</dbReference>
<comment type="caution">
    <text evidence="5">The sequence shown here is derived from an EMBL/GenBank/DDBJ whole genome shotgun (WGS) entry which is preliminary data.</text>
</comment>
<organism evidence="5 6">
    <name type="scientific">Kordia periserrulae</name>
    <dbReference type="NCBI Taxonomy" id="701523"/>
    <lineage>
        <taxon>Bacteria</taxon>
        <taxon>Pseudomonadati</taxon>
        <taxon>Bacteroidota</taxon>
        <taxon>Flavobacteriia</taxon>
        <taxon>Flavobacteriales</taxon>
        <taxon>Flavobacteriaceae</taxon>
        <taxon>Kordia</taxon>
    </lineage>
</organism>
<name>A0A2T6BTB5_9FLAO</name>
<evidence type="ECO:0000259" key="3">
    <source>
        <dbReference type="Pfam" id="PF16095"/>
    </source>
</evidence>
<dbReference type="InterPro" id="IPR050836">
    <property type="entry name" value="SDS22/Internalin_LRR"/>
</dbReference>
<dbReference type="Pfam" id="PF16095">
    <property type="entry name" value="COR-A"/>
    <property type="match status" value="1"/>
</dbReference>
<dbReference type="Gene3D" id="3.80.10.10">
    <property type="entry name" value="Ribonuclease Inhibitor"/>
    <property type="match status" value="1"/>
</dbReference>
<dbReference type="Gene3D" id="3.40.50.300">
    <property type="entry name" value="P-loop containing nucleotide triphosphate hydrolases"/>
    <property type="match status" value="1"/>
</dbReference>
<dbReference type="InterPro" id="IPR003591">
    <property type="entry name" value="Leu-rich_rpt_typical-subtyp"/>
</dbReference>
<gene>
    <name evidence="5" type="ORF">C8N46_110140</name>
</gene>
<feature type="non-terminal residue" evidence="5">
    <location>
        <position position="1"/>
    </location>
</feature>
<evidence type="ECO:0000313" key="6">
    <source>
        <dbReference type="Proteomes" id="UP000244090"/>
    </source>
</evidence>
<dbReference type="Gene3D" id="1.10.10.2200">
    <property type="match status" value="1"/>
</dbReference>
<dbReference type="Proteomes" id="UP000244090">
    <property type="component" value="Unassembled WGS sequence"/>
</dbReference>
<dbReference type="PANTHER" id="PTHR46652">
    <property type="entry name" value="LEUCINE-RICH REPEAT AND IQ DOMAIN-CONTAINING PROTEIN 1-RELATED"/>
    <property type="match status" value="1"/>
</dbReference>
<feature type="domain" description="C-terminal of Roc COR-B" evidence="4">
    <location>
        <begin position="461"/>
        <end position="606"/>
    </location>
</feature>
<keyword evidence="2" id="KW-0677">Repeat</keyword>
<evidence type="ECO:0000256" key="2">
    <source>
        <dbReference type="ARBA" id="ARBA00022737"/>
    </source>
</evidence>
<dbReference type="Gene3D" id="3.30.310.200">
    <property type="match status" value="1"/>
</dbReference>
<proteinExistence type="predicted"/>
<dbReference type="InterPro" id="IPR032171">
    <property type="entry name" value="COR-A"/>
</dbReference>
<dbReference type="AlphaFoldDB" id="A0A2T6BTB5"/>
<dbReference type="Pfam" id="PF25497">
    <property type="entry name" value="COR-B"/>
    <property type="match status" value="1"/>
</dbReference>
<evidence type="ECO:0000259" key="4">
    <source>
        <dbReference type="Pfam" id="PF25497"/>
    </source>
</evidence>
<dbReference type="SUPFAM" id="SSF52058">
    <property type="entry name" value="L domain-like"/>
    <property type="match status" value="1"/>
</dbReference>
<dbReference type="InterPro" id="IPR025875">
    <property type="entry name" value="Leu-rich_rpt_4"/>
</dbReference>
<dbReference type="Pfam" id="PF12799">
    <property type="entry name" value="LRR_4"/>
    <property type="match status" value="1"/>
</dbReference>
<dbReference type="Pfam" id="PF08477">
    <property type="entry name" value="Roc"/>
    <property type="match status" value="1"/>
</dbReference>
<reference evidence="5 6" key="1">
    <citation type="submission" date="2018-04" db="EMBL/GenBank/DDBJ databases">
        <title>Genomic Encyclopedia of Archaeal and Bacterial Type Strains, Phase II (KMG-II): from individual species to whole genera.</title>
        <authorList>
            <person name="Goeker M."/>
        </authorList>
    </citation>
    <scope>NUCLEOTIDE SEQUENCE [LARGE SCALE GENOMIC DNA]</scope>
    <source>
        <strain evidence="5 6">DSM 25731</strain>
    </source>
</reference>
<protein>
    <submittedName>
        <fullName evidence="5">Leucine rich repeat (LRR) protein</fullName>
    </submittedName>
</protein>
<dbReference type="RefSeq" id="WP_211314510.1">
    <property type="nucleotide sequence ID" value="NZ_QBKT01000010.1"/>
</dbReference>
<dbReference type="SUPFAM" id="SSF52540">
    <property type="entry name" value="P-loop containing nucleoside triphosphate hydrolases"/>
    <property type="match status" value="1"/>
</dbReference>
<dbReference type="Pfam" id="PF13516">
    <property type="entry name" value="LRR_6"/>
    <property type="match status" value="1"/>
</dbReference>
<dbReference type="Gene3D" id="1.10.10.10">
    <property type="entry name" value="Winged helix-like DNA-binding domain superfamily/Winged helix DNA-binding domain"/>
    <property type="match status" value="1"/>
</dbReference>